<reference evidence="3 4" key="1">
    <citation type="submission" date="2019-04" db="EMBL/GenBank/DDBJ databases">
        <authorList>
            <person name="Liu A."/>
        </authorList>
    </citation>
    <scope>NUCLEOTIDE SEQUENCE [LARGE SCALE GENOMIC DNA]</scope>
    <source>
        <strain evidence="3 4">RZ03</strain>
    </source>
</reference>
<evidence type="ECO:0000313" key="4">
    <source>
        <dbReference type="Proteomes" id="UP000307602"/>
    </source>
</evidence>
<evidence type="ECO:0000313" key="3">
    <source>
        <dbReference type="EMBL" id="TGV01853.1"/>
    </source>
</evidence>
<protein>
    <recommendedName>
        <fullName evidence="2">ASPIC/UnbV domain-containing protein</fullName>
    </recommendedName>
</protein>
<dbReference type="AlphaFoldDB" id="A0A4S1DVE9"/>
<evidence type="ECO:0000259" key="2">
    <source>
        <dbReference type="Pfam" id="PF07593"/>
    </source>
</evidence>
<keyword evidence="1" id="KW-0732">Signal</keyword>
<dbReference type="InterPro" id="IPR011519">
    <property type="entry name" value="UnbV_ASPIC"/>
</dbReference>
<dbReference type="InterPro" id="IPR013517">
    <property type="entry name" value="FG-GAP"/>
</dbReference>
<feature type="domain" description="ASPIC/UnbV" evidence="2">
    <location>
        <begin position="531"/>
        <end position="598"/>
    </location>
</feature>
<gene>
    <name evidence="3" type="ORF">EM932_13525</name>
</gene>
<dbReference type="Pfam" id="PF07593">
    <property type="entry name" value="UnbV_ASPIC"/>
    <property type="match status" value="1"/>
</dbReference>
<organism evidence="3 4">
    <name type="scientific">Flavivirga rizhaonensis</name>
    <dbReference type="NCBI Taxonomy" id="2559571"/>
    <lineage>
        <taxon>Bacteria</taxon>
        <taxon>Pseudomonadati</taxon>
        <taxon>Bacteroidota</taxon>
        <taxon>Flavobacteriia</taxon>
        <taxon>Flavobacteriales</taxon>
        <taxon>Flavobacteriaceae</taxon>
        <taxon>Flavivirga</taxon>
    </lineage>
</organism>
<keyword evidence="4" id="KW-1185">Reference proteome</keyword>
<dbReference type="InterPro" id="IPR028994">
    <property type="entry name" value="Integrin_alpha_N"/>
</dbReference>
<dbReference type="EMBL" id="SRSO01000019">
    <property type="protein sequence ID" value="TGV01853.1"/>
    <property type="molecule type" value="Genomic_DNA"/>
</dbReference>
<dbReference type="Proteomes" id="UP000307602">
    <property type="component" value="Unassembled WGS sequence"/>
</dbReference>
<accession>A0A4S1DVE9</accession>
<dbReference type="InterPro" id="IPR027039">
    <property type="entry name" value="Crtac1"/>
</dbReference>
<dbReference type="Pfam" id="PF13517">
    <property type="entry name" value="FG-GAP_3"/>
    <property type="match status" value="5"/>
</dbReference>
<name>A0A4S1DVE9_9FLAO</name>
<dbReference type="PANTHER" id="PTHR16026">
    <property type="entry name" value="CARTILAGE ACIDIC PROTEIN 1"/>
    <property type="match status" value="1"/>
</dbReference>
<evidence type="ECO:0000256" key="1">
    <source>
        <dbReference type="ARBA" id="ARBA00022729"/>
    </source>
</evidence>
<dbReference type="OrthoDB" id="9816120at2"/>
<dbReference type="Gene3D" id="2.130.10.130">
    <property type="entry name" value="Integrin alpha, N-terminal"/>
    <property type="match status" value="3"/>
</dbReference>
<dbReference type="RefSeq" id="WP_135877725.1">
    <property type="nucleotide sequence ID" value="NZ_SRSO01000019.1"/>
</dbReference>
<proteinExistence type="predicted"/>
<dbReference type="SUPFAM" id="SSF69318">
    <property type="entry name" value="Integrin alpha N-terminal domain"/>
    <property type="match status" value="3"/>
</dbReference>
<sequence length="1111" mass="124406">MKIVYFFLFGLIVSCTSKKADAPIAVDKLGESNIKLFELIETSHSNVSFNNHVEENYTNFFAIFQNVYNGGGVAIGDINNDGLSDIYFTGNEVKNRLYLNKGNFKFEDITEKAGVGDDDGWCNGVVMADVNGDGLLDLYISKGGPKSDTKNRRNSLFINNGDLTFSERGKEFGLNDNGYSVMASFFDMDNDNDLDMYLINRPDEFFLDYKKVLKGKAKEDNLYRDKLFLNEGGKFKEIGLQAGIRNNFSFGLGLSTTDINSDGLVDILVSNDYLENDYLYINQGNNKFKESIKDYTNHTSFYAMGIDVVDFNNDGLEDIVELDMTSEDYYRSKTTMASMNIPLARSLKASGFHTQYMHNTLQLNQGSGFYSEIGQLAGIDKTDWSWSCLGSDFDNDGYRDLLVTNGYRRDVWDRDVDAFFNRYMRSETIKKRSNEENARYVINLYKPNKIPNYIYKNNGNLTFSKKTKDWGLDKESFSNGAAVADLDNDGDLDLVINNLEGEAFLYKNKANELGNNFVKLKLNGPSGNRSGLGAKVKIIYGNQIQFQDFKTVRGYLSSVEPILHFGLGKVEKIDKIQVQWNDGKVSEIEAIKPNQTVTVEYSKASPSKHIKTQNNINTLFVDKTKEALKIPFKHVENDYDDYKDQILLPHKLSQSGPCISVGDVNADGLDDFFVGGAMGQAGAIYVQNKHGEYEKTVQAELLKDKKHEDVGSVFFDADGDQDLDLYVVSGGNELTNIPDYFRDRLYINNGKGNYSKSKSIPDVSSSGSCVVPMDFDKDGDLDLFVGGRVIPNKYPAAPDSYLLENNNGKFIDVTKAIAPELKNIGMVTSATWSDIDGDKTNELIIVGEWMPITVFKKENATWKNVTKAYNLSKTAGWWNKIIPFDYDGDGDTDFIAGNLGLNYKFKASEKKPFFVYANDFDSNGTNDIFLAKYNKDKIVPIRGINCSSQQIPGLTDKFRTYDQFAKSDLKSILGEEKTKEALKYEAHLFASVILENDGGKLVIKLLPMEAQFSSVNGIIANDFNKDGVIDILLAGNKFNAEVETTRADASPGLFMLGVENGSFKVTKPFESGFFVPFNVKDIQLIENSTLGTKGLFVVINDAEIKYYQINN</sequence>
<comment type="caution">
    <text evidence="3">The sequence shown here is derived from an EMBL/GenBank/DDBJ whole genome shotgun (WGS) entry which is preliminary data.</text>
</comment>
<dbReference type="PROSITE" id="PS51257">
    <property type="entry name" value="PROKAR_LIPOPROTEIN"/>
    <property type="match status" value="1"/>
</dbReference>
<dbReference type="PANTHER" id="PTHR16026:SF0">
    <property type="entry name" value="CARTILAGE ACIDIC PROTEIN 1"/>
    <property type="match status" value="1"/>
</dbReference>